<feature type="non-terminal residue" evidence="2">
    <location>
        <position position="1"/>
    </location>
</feature>
<protein>
    <submittedName>
        <fullName evidence="2">Efflux RND transporter permease subunit</fullName>
    </submittedName>
</protein>
<keyword evidence="1" id="KW-1133">Transmembrane helix</keyword>
<accession>A0ABU3XHJ6</accession>
<keyword evidence="1" id="KW-0812">Transmembrane</keyword>
<keyword evidence="1" id="KW-0472">Membrane</keyword>
<dbReference type="Proteomes" id="UP001287282">
    <property type="component" value="Unassembled WGS sequence"/>
</dbReference>
<gene>
    <name evidence="2" type="ORF">RYX56_23710</name>
</gene>
<reference evidence="2 3" key="1">
    <citation type="submission" date="2023-10" db="EMBL/GenBank/DDBJ databases">
        <title>Screening of Alkalihalobacillus lindianensis BZ-TG-R113 and Its Alleviation of Salt Stress on Rapeseed Growth.</title>
        <authorList>
            <person name="Zhao B."/>
            <person name="Guo T."/>
        </authorList>
    </citation>
    <scope>NUCLEOTIDE SEQUENCE [LARGE SCALE GENOMIC DNA]</scope>
    <source>
        <strain evidence="2 3">BZ-TG-R113</strain>
    </source>
</reference>
<evidence type="ECO:0000313" key="2">
    <source>
        <dbReference type="EMBL" id="MDV2687357.1"/>
    </source>
</evidence>
<feature type="non-terminal residue" evidence="2">
    <location>
        <position position="85"/>
    </location>
</feature>
<feature type="transmembrane region" description="Helical" evidence="1">
    <location>
        <begin position="60"/>
        <end position="84"/>
    </location>
</feature>
<keyword evidence="3" id="KW-1185">Reference proteome</keyword>
<dbReference type="PANTHER" id="PTHR32063:SF24">
    <property type="entry name" value="CATION EFFLUX SYSTEM (ACRB_ACRD_ACRF FAMILY)"/>
    <property type="match status" value="1"/>
</dbReference>
<proteinExistence type="predicted"/>
<comment type="caution">
    <text evidence="2">The sequence shown here is derived from an EMBL/GenBank/DDBJ whole genome shotgun (WGS) entry which is preliminary data.</text>
</comment>
<dbReference type="RefSeq" id="WP_317124300.1">
    <property type="nucleotide sequence ID" value="NZ_JAWJBA010000633.1"/>
</dbReference>
<feature type="transmembrane region" description="Helical" evidence="1">
    <location>
        <begin position="35"/>
        <end position="54"/>
    </location>
</feature>
<name>A0ABU3XHJ6_9BACI</name>
<dbReference type="EMBL" id="JAWJBA010000633">
    <property type="protein sequence ID" value="MDV2687357.1"/>
    <property type="molecule type" value="Genomic_DNA"/>
</dbReference>
<dbReference type="Pfam" id="PF00873">
    <property type="entry name" value="ACR_tran"/>
    <property type="match status" value="1"/>
</dbReference>
<sequence length="85" mass="9328">RNGIVLIEFIEQRRKDGMDVREAVMMAAEQRFRPIVLTSLTSIAGLLPIALGNSTLFKPLGIAIVSGLIFSTLLTLFIVPALYLL</sequence>
<dbReference type="InterPro" id="IPR001036">
    <property type="entry name" value="Acrflvin-R"/>
</dbReference>
<organism evidence="2 3">
    <name type="scientific">Alkalihalophilus lindianensis</name>
    <dbReference type="NCBI Taxonomy" id="1630542"/>
    <lineage>
        <taxon>Bacteria</taxon>
        <taxon>Bacillati</taxon>
        <taxon>Bacillota</taxon>
        <taxon>Bacilli</taxon>
        <taxon>Bacillales</taxon>
        <taxon>Bacillaceae</taxon>
        <taxon>Alkalihalophilus</taxon>
    </lineage>
</organism>
<evidence type="ECO:0000256" key="1">
    <source>
        <dbReference type="SAM" id="Phobius"/>
    </source>
</evidence>
<dbReference type="PANTHER" id="PTHR32063">
    <property type="match status" value="1"/>
</dbReference>
<dbReference type="Gene3D" id="1.20.1640.10">
    <property type="entry name" value="Multidrug efflux transporter AcrB transmembrane domain"/>
    <property type="match status" value="1"/>
</dbReference>
<evidence type="ECO:0000313" key="3">
    <source>
        <dbReference type="Proteomes" id="UP001287282"/>
    </source>
</evidence>
<dbReference type="SUPFAM" id="SSF82866">
    <property type="entry name" value="Multidrug efflux transporter AcrB transmembrane domain"/>
    <property type="match status" value="1"/>
</dbReference>